<keyword evidence="1" id="KW-0812">Transmembrane</keyword>
<name>A0A9P6TD22_9BASI</name>
<keyword evidence="1" id="KW-1133">Transmembrane helix</keyword>
<keyword evidence="3" id="KW-1185">Reference proteome</keyword>
<dbReference type="AlphaFoldDB" id="A0A9P6TD22"/>
<evidence type="ECO:0000313" key="2">
    <source>
        <dbReference type="EMBL" id="KAG0147250.1"/>
    </source>
</evidence>
<evidence type="ECO:0000256" key="1">
    <source>
        <dbReference type="SAM" id="Phobius"/>
    </source>
</evidence>
<dbReference type="Proteomes" id="UP000886653">
    <property type="component" value="Unassembled WGS sequence"/>
</dbReference>
<comment type="caution">
    <text evidence="2">The sequence shown here is derived from an EMBL/GenBank/DDBJ whole genome shotgun (WGS) entry which is preliminary data.</text>
</comment>
<proteinExistence type="predicted"/>
<evidence type="ECO:0000313" key="3">
    <source>
        <dbReference type="Proteomes" id="UP000886653"/>
    </source>
</evidence>
<accession>A0A9P6TD22</accession>
<keyword evidence="1" id="KW-0472">Membrane</keyword>
<reference evidence="2" key="1">
    <citation type="submission" date="2013-11" db="EMBL/GenBank/DDBJ databases">
        <title>Genome sequence of the fusiform rust pathogen reveals effectors for host alternation and coevolution with pine.</title>
        <authorList>
            <consortium name="DOE Joint Genome Institute"/>
            <person name="Smith K."/>
            <person name="Pendleton A."/>
            <person name="Kubisiak T."/>
            <person name="Anderson C."/>
            <person name="Salamov A."/>
            <person name="Aerts A."/>
            <person name="Riley R."/>
            <person name="Clum A."/>
            <person name="Lindquist E."/>
            <person name="Ence D."/>
            <person name="Campbell M."/>
            <person name="Kronenberg Z."/>
            <person name="Feau N."/>
            <person name="Dhillon B."/>
            <person name="Hamelin R."/>
            <person name="Burleigh J."/>
            <person name="Smith J."/>
            <person name="Yandell M."/>
            <person name="Nelson C."/>
            <person name="Grigoriev I."/>
            <person name="Davis J."/>
        </authorList>
    </citation>
    <scope>NUCLEOTIDE SEQUENCE</scope>
    <source>
        <strain evidence="2">G11</strain>
    </source>
</reference>
<protein>
    <submittedName>
        <fullName evidence="2">Uncharacterized protein</fullName>
    </submittedName>
</protein>
<feature type="transmembrane region" description="Helical" evidence="1">
    <location>
        <begin position="12"/>
        <end position="33"/>
    </location>
</feature>
<sequence length="126" mass="13852">MPMDIRSCYPFVAHVVEAGLHVSLLVLLAYPVLLRNSRLGWMKTGETGSEGTRNSYSKYTHMLVAVPCCLKPIIPHTHTVDSTNVVTGSSLRLAGHARTISEEPVTTFVKSTVPQQQAARSKVRLH</sequence>
<organism evidence="2 3">
    <name type="scientific">Cronartium quercuum f. sp. fusiforme G11</name>
    <dbReference type="NCBI Taxonomy" id="708437"/>
    <lineage>
        <taxon>Eukaryota</taxon>
        <taxon>Fungi</taxon>
        <taxon>Dikarya</taxon>
        <taxon>Basidiomycota</taxon>
        <taxon>Pucciniomycotina</taxon>
        <taxon>Pucciniomycetes</taxon>
        <taxon>Pucciniales</taxon>
        <taxon>Coleosporiaceae</taxon>
        <taxon>Cronartium</taxon>
    </lineage>
</organism>
<gene>
    <name evidence="2" type="ORF">CROQUDRAFT_656356</name>
</gene>
<dbReference type="EMBL" id="MU167250">
    <property type="protein sequence ID" value="KAG0147250.1"/>
    <property type="molecule type" value="Genomic_DNA"/>
</dbReference>